<feature type="compositionally biased region" description="Basic and acidic residues" evidence="3">
    <location>
        <begin position="145"/>
        <end position="157"/>
    </location>
</feature>
<comment type="subcellular location">
    <subcellularLocation>
        <location evidence="1">Nucleus</location>
    </subcellularLocation>
</comment>
<evidence type="ECO:0000313" key="4">
    <source>
        <dbReference type="EMBL" id="RRT77100.1"/>
    </source>
</evidence>
<dbReference type="PANTHER" id="PTHR12565">
    <property type="entry name" value="STEROL REGULATORY ELEMENT-BINDING PROTEIN"/>
    <property type="match status" value="1"/>
</dbReference>
<evidence type="ECO:0000313" key="5">
    <source>
        <dbReference type="Proteomes" id="UP000287651"/>
    </source>
</evidence>
<dbReference type="AlphaFoldDB" id="A0A427ALL5"/>
<sequence length="318" mass="35225">MGEFAEAERFECLKHSFPFMEMDPNLELMRQLAELSGSAMQTPSMGLMDYSDDYYLPHQPEFSIPFIDDLTGPPAECQKPIAASQPAGSVGEQSHGGRKRKMIAESNASSHNFSEVYSVIGSAEVNTKKQNVRTASESGRRRKSNSKEAGKPKEVVHVRARRGQATDSHSLAERTMGMAGMLDEIINYVQSLQNQVEFLSMKLSAASSFYDYSSGGWSIRGRGRGRGSGEKGTWGLHQRPLNAEALLLTRLSALGTSMSLTTYIALSFPPPNLCSRSLLPGTHAWLTSQRRLRSVMDDKDVKMELRIVPVIEEDWRGT</sequence>
<feature type="compositionally biased region" description="Polar residues" evidence="3">
    <location>
        <begin position="128"/>
        <end position="137"/>
    </location>
</feature>
<dbReference type="Proteomes" id="UP000287651">
    <property type="component" value="Unassembled WGS sequence"/>
</dbReference>
<feature type="region of interest" description="Disordered" evidence="3">
    <location>
        <begin position="128"/>
        <end position="169"/>
    </location>
</feature>
<dbReference type="PANTHER" id="PTHR12565:SF367">
    <property type="entry name" value="TRANSCRIPTION FACTOR BHLH75"/>
    <property type="match status" value="1"/>
</dbReference>
<keyword evidence="2" id="KW-0539">Nucleus</keyword>
<proteinExistence type="predicted"/>
<dbReference type="EMBL" id="AMZH03002015">
    <property type="protein sequence ID" value="RRT77100.1"/>
    <property type="molecule type" value="Genomic_DNA"/>
</dbReference>
<dbReference type="GO" id="GO:0005634">
    <property type="term" value="C:nucleus"/>
    <property type="evidence" value="ECO:0007669"/>
    <property type="project" value="UniProtKB-SubCell"/>
</dbReference>
<dbReference type="GO" id="GO:0003700">
    <property type="term" value="F:DNA-binding transcription factor activity"/>
    <property type="evidence" value="ECO:0007669"/>
    <property type="project" value="TreeGrafter"/>
</dbReference>
<name>A0A427ALL5_ENSVE</name>
<evidence type="ECO:0008006" key="6">
    <source>
        <dbReference type="Google" id="ProtNLM"/>
    </source>
</evidence>
<evidence type="ECO:0000256" key="2">
    <source>
        <dbReference type="ARBA" id="ARBA00023242"/>
    </source>
</evidence>
<reference evidence="4 5" key="1">
    <citation type="journal article" date="2014" name="Agronomy (Basel)">
        <title>A Draft Genome Sequence for Ensete ventricosum, the Drought-Tolerant Tree Against Hunger.</title>
        <authorList>
            <person name="Harrison J."/>
            <person name="Moore K.A."/>
            <person name="Paszkiewicz K."/>
            <person name="Jones T."/>
            <person name="Grant M."/>
            <person name="Ambacheew D."/>
            <person name="Muzemil S."/>
            <person name="Studholme D.J."/>
        </authorList>
    </citation>
    <scope>NUCLEOTIDE SEQUENCE [LARGE SCALE GENOMIC DNA]</scope>
</reference>
<gene>
    <name evidence="4" type="ORF">B296_00026198</name>
</gene>
<comment type="caution">
    <text evidence="4">The sequence shown here is derived from an EMBL/GenBank/DDBJ whole genome shotgun (WGS) entry which is preliminary data.</text>
</comment>
<accession>A0A427ALL5</accession>
<evidence type="ECO:0000256" key="1">
    <source>
        <dbReference type="ARBA" id="ARBA00004123"/>
    </source>
</evidence>
<protein>
    <recommendedName>
        <fullName evidence="6">BHLH domain-containing protein</fullName>
    </recommendedName>
</protein>
<organism evidence="4 5">
    <name type="scientific">Ensete ventricosum</name>
    <name type="common">Abyssinian banana</name>
    <name type="synonym">Musa ensete</name>
    <dbReference type="NCBI Taxonomy" id="4639"/>
    <lineage>
        <taxon>Eukaryota</taxon>
        <taxon>Viridiplantae</taxon>
        <taxon>Streptophyta</taxon>
        <taxon>Embryophyta</taxon>
        <taxon>Tracheophyta</taxon>
        <taxon>Spermatophyta</taxon>
        <taxon>Magnoliopsida</taxon>
        <taxon>Liliopsida</taxon>
        <taxon>Zingiberales</taxon>
        <taxon>Musaceae</taxon>
        <taxon>Ensete</taxon>
    </lineage>
</organism>
<dbReference type="InterPro" id="IPR024097">
    <property type="entry name" value="bHLH_ZIP_TF"/>
</dbReference>
<evidence type="ECO:0000256" key="3">
    <source>
        <dbReference type="SAM" id="MobiDB-lite"/>
    </source>
</evidence>